<dbReference type="Pfam" id="PF20046">
    <property type="entry name" value="DUF6448"/>
    <property type="match status" value="1"/>
</dbReference>
<dbReference type="EMBL" id="VSSQ01087798">
    <property type="protein sequence ID" value="MPN34645.1"/>
    <property type="molecule type" value="Genomic_DNA"/>
</dbReference>
<gene>
    <name evidence="1" type="ORF">SDC9_182139</name>
</gene>
<reference evidence="1" key="1">
    <citation type="submission" date="2019-08" db="EMBL/GenBank/DDBJ databases">
        <authorList>
            <person name="Kucharzyk K."/>
            <person name="Murdoch R.W."/>
            <person name="Higgins S."/>
            <person name="Loffler F."/>
        </authorList>
    </citation>
    <scope>NUCLEOTIDE SEQUENCE</scope>
</reference>
<organism evidence="1">
    <name type="scientific">bioreactor metagenome</name>
    <dbReference type="NCBI Taxonomy" id="1076179"/>
    <lineage>
        <taxon>unclassified sequences</taxon>
        <taxon>metagenomes</taxon>
        <taxon>ecological metagenomes</taxon>
    </lineage>
</organism>
<sequence length="80" mass="9190">MDERVAAADRSLEIGDLSPLRGLVSREVMHDLEKKFERAMALKDFDVNDIDAARKYIEAYVIFFKTAEGHEDTHSHGHHH</sequence>
<dbReference type="AlphaFoldDB" id="A0A645H6N3"/>
<proteinExistence type="predicted"/>
<dbReference type="InterPro" id="IPR045613">
    <property type="entry name" value="DUF6448"/>
</dbReference>
<protein>
    <submittedName>
        <fullName evidence="1">Uncharacterized protein</fullName>
    </submittedName>
</protein>
<accession>A0A645H6N3</accession>
<name>A0A645H6N3_9ZZZZ</name>
<evidence type="ECO:0000313" key="1">
    <source>
        <dbReference type="EMBL" id="MPN34645.1"/>
    </source>
</evidence>
<comment type="caution">
    <text evidence="1">The sequence shown here is derived from an EMBL/GenBank/DDBJ whole genome shotgun (WGS) entry which is preliminary data.</text>
</comment>